<dbReference type="EMBL" id="MNCJ02000322">
    <property type="protein sequence ID" value="KAF5798305.1"/>
    <property type="molecule type" value="Genomic_DNA"/>
</dbReference>
<evidence type="ECO:0000313" key="3">
    <source>
        <dbReference type="EMBL" id="KAF5798305.1"/>
    </source>
</evidence>
<accession>A0A251U9S8</accession>
<sequence>MTELASSSFRAVHLNEEEHAGDDRGHDEATVVSDNHYIRSLGFSQSLLVR</sequence>
<protein>
    <submittedName>
        <fullName evidence="4">Uncharacterized protein</fullName>
    </submittedName>
</protein>
<evidence type="ECO:0000313" key="4">
    <source>
        <dbReference type="EMBL" id="OTG20085.1"/>
    </source>
</evidence>
<reference evidence="4" key="2">
    <citation type="submission" date="2017-02" db="EMBL/GenBank/DDBJ databases">
        <title>Sunflower complete genome.</title>
        <authorList>
            <person name="Langlade N."/>
            <person name="Munos S."/>
        </authorList>
    </citation>
    <scope>NUCLEOTIDE SEQUENCE [LARGE SCALE GENOMIC DNA]</scope>
    <source>
        <tissue evidence="4">Leaves</tissue>
    </source>
</reference>
<organism evidence="4 6">
    <name type="scientific">Helianthus annuus</name>
    <name type="common">Common sunflower</name>
    <dbReference type="NCBI Taxonomy" id="4232"/>
    <lineage>
        <taxon>Eukaryota</taxon>
        <taxon>Viridiplantae</taxon>
        <taxon>Streptophyta</taxon>
        <taxon>Embryophyta</taxon>
        <taxon>Tracheophyta</taxon>
        <taxon>Spermatophyta</taxon>
        <taxon>Magnoliopsida</taxon>
        <taxon>eudicotyledons</taxon>
        <taxon>Gunneridae</taxon>
        <taxon>Pentapetalae</taxon>
        <taxon>asterids</taxon>
        <taxon>campanulids</taxon>
        <taxon>Asterales</taxon>
        <taxon>Asteraceae</taxon>
        <taxon>Asteroideae</taxon>
        <taxon>Heliantheae alliance</taxon>
        <taxon>Heliantheae</taxon>
        <taxon>Helianthus</taxon>
    </lineage>
</organism>
<evidence type="ECO:0000313" key="6">
    <source>
        <dbReference type="Proteomes" id="UP000215914"/>
    </source>
</evidence>
<dbReference type="Gramene" id="mRNA:HanXRQr2_Chr07g0291331">
    <property type="protein sequence ID" value="mRNA:HanXRQr2_Chr07g0291331"/>
    <property type="gene ID" value="HanXRQr2_Chr07g0291331"/>
</dbReference>
<feature type="region of interest" description="Disordered" evidence="1">
    <location>
        <begin position="1"/>
        <end position="28"/>
    </location>
</feature>
<dbReference type="EMBL" id="CM007896">
    <property type="protein sequence ID" value="OTG20086.1"/>
    <property type="molecule type" value="Genomic_DNA"/>
</dbReference>
<keyword evidence="6" id="KW-1185">Reference proteome</keyword>
<name>A0A251U9S8_HELAN</name>
<dbReference type="EMBL" id="MNCJ02000322">
    <property type="protein sequence ID" value="KAF5798304.1"/>
    <property type="molecule type" value="Genomic_DNA"/>
</dbReference>
<reference evidence="2 6" key="1">
    <citation type="journal article" date="2017" name="Nature">
        <title>The sunflower genome provides insights into oil metabolism, flowering and Asterid evolution.</title>
        <authorList>
            <person name="Badouin H."/>
            <person name="Gouzy J."/>
            <person name="Grassa C.J."/>
            <person name="Murat F."/>
            <person name="Staton S.E."/>
            <person name="Cottret L."/>
            <person name="Lelandais-Briere C."/>
            <person name="Owens G.L."/>
            <person name="Carrere S."/>
            <person name="Mayjonade B."/>
            <person name="Legrand L."/>
            <person name="Gill N."/>
            <person name="Kane N.C."/>
            <person name="Bowers J.E."/>
            <person name="Hubner S."/>
            <person name="Bellec A."/>
            <person name="Berard A."/>
            <person name="Berges H."/>
            <person name="Blanchet N."/>
            <person name="Boniface M.C."/>
            <person name="Brunel D."/>
            <person name="Catrice O."/>
            <person name="Chaidir N."/>
            <person name="Claudel C."/>
            <person name="Donnadieu C."/>
            <person name="Faraut T."/>
            <person name="Fievet G."/>
            <person name="Helmstetter N."/>
            <person name="King M."/>
            <person name="Knapp S.J."/>
            <person name="Lai Z."/>
            <person name="Le Paslier M.C."/>
            <person name="Lippi Y."/>
            <person name="Lorenzon L."/>
            <person name="Mandel J.R."/>
            <person name="Marage G."/>
            <person name="Marchand G."/>
            <person name="Marquand E."/>
            <person name="Bret-Mestries E."/>
            <person name="Morien E."/>
            <person name="Nambeesan S."/>
            <person name="Nguyen T."/>
            <person name="Pegot-Espagnet P."/>
            <person name="Pouilly N."/>
            <person name="Raftis F."/>
            <person name="Sallet E."/>
            <person name="Schiex T."/>
            <person name="Thomas J."/>
            <person name="Vandecasteele C."/>
            <person name="Vares D."/>
            <person name="Vear F."/>
            <person name="Vautrin S."/>
            <person name="Crespi M."/>
            <person name="Mangin B."/>
            <person name="Burke J.M."/>
            <person name="Salse J."/>
            <person name="Munos S."/>
            <person name="Vincourt P."/>
            <person name="Rieseberg L.H."/>
            <person name="Langlade N.B."/>
        </authorList>
    </citation>
    <scope>NUCLEOTIDE SEQUENCE [LARGE SCALE GENOMIC DNA]</scope>
    <source>
        <strain evidence="6">cv. SF193</strain>
        <tissue evidence="2">Leaves</tissue>
    </source>
</reference>
<proteinExistence type="predicted"/>
<evidence type="ECO:0000256" key="1">
    <source>
        <dbReference type="SAM" id="MobiDB-lite"/>
    </source>
</evidence>
<dbReference type="EMBL" id="CM007896">
    <property type="protein sequence ID" value="OTG20085.1"/>
    <property type="molecule type" value="Genomic_DNA"/>
</dbReference>
<reference evidence="2" key="3">
    <citation type="submission" date="2020-06" db="EMBL/GenBank/DDBJ databases">
        <title>Helianthus annuus Genome sequencing and assembly Release 2.</title>
        <authorList>
            <person name="Gouzy J."/>
            <person name="Langlade N."/>
            <person name="Munos S."/>
        </authorList>
    </citation>
    <scope>NUCLEOTIDE SEQUENCE</scope>
    <source>
        <tissue evidence="2">Leaves</tissue>
    </source>
</reference>
<dbReference type="AlphaFoldDB" id="A0A251U9S8"/>
<gene>
    <name evidence="4" type="ORF">HannXRQ_Chr07g0189111</name>
    <name evidence="5" type="ORF">HannXRQ_Chr07g0189121</name>
    <name evidence="2" type="ORF">HanXRQr2_Chr07g0291321</name>
    <name evidence="3" type="ORF">HanXRQr2_Chr07g0291331</name>
</gene>
<feature type="compositionally biased region" description="Basic and acidic residues" evidence="1">
    <location>
        <begin position="13"/>
        <end position="28"/>
    </location>
</feature>
<dbReference type="Proteomes" id="UP000215914">
    <property type="component" value="Chromosome 7"/>
</dbReference>
<dbReference type="Gramene" id="mRNA:HanXRQr2_Chr07g0291321">
    <property type="protein sequence ID" value="mRNA:HanXRQr2_Chr07g0291321"/>
    <property type="gene ID" value="HanXRQr2_Chr07g0291321"/>
</dbReference>
<evidence type="ECO:0000313" key="5">
    <source>
        <dbReference type="EMBL" id="OTG20086.1"/>
    </source>
</evidence>
<evidence type="ECO:0000313" key="2">
    <source>
        <dbReference type="EMBL" id="KAF5798304.1"/>
    </source>
</evidence>